<gene>
    <name evidence="2" type="ORF">OSO01_01450</name>
</gene>
<feature type="transmembrane region" description="Helical" evidence="1">
    <location>
        <begin position="40"/>
        <end position="57"/>
    </location>
</feature>
<dbReference type="Proteomes" id="UP000321558">
    <property type="component" value="Unassembled WGS sequence"/>
</dbReference>
<evidence type="ECO:0000313" key="3">
    <source>
        <dbReference type="Proteomes" id="UP000321558"/>
    </source>
</evidence>
<name>A0A511ZD83_9BACI</name>
<keyword evidence="1" id="KW-0472">Membrane</keyword>
<organism evidence="2 3">
    <name type="scientific">Oceanobacillus sojae</name>
    <dbReference type="NCBI Taxonomy" id="582851"/>
    <lineage>
        <taxon>Bacteria</taxon>
        <taxon>Bacillati</taxon>
        <taxon>Bacillota</taxon>
        <taxon>Bacilli</taxon>
        <taxon>Bacillales</taxon>
        <taxon>Bacillaceae</taxon>
        <taxon>Oceanobacillus</taxon>
    </lineage>
</organism>
<comment type="caution">
    <text evidence="2">The sequence shown here is derived from an EMBL/GenBank/DDBJ whole genome shotgun (WGS) entry which is preliminary data.</text>
</comment>
<keyword evidence="1" id="KW-0812">Transmembrane</keyword>
<accession>A0A511ZD83</accession>
<protein>
    <submittedName>
        <fullName evidence="2">Uncharacterized protein</fullName>
    </submittedName>
</protein>
<proteinExistence type="predicted"/>
<reference evidence="2 3" key="1">
    <citation type="submission" date="2019-07" db="EMBL/GenBank/DDBJ databases">
        <title>Whole genome shotgun sequence of Oceanobacillus sojae NBRC 105379.</title>
        <authorList>
            <person name="Hosoyama A."/>
            <person name="Uohara A."/>
            <person name="Ohji S."/>
            <person name="Ichikawa N."/>
        </authorList>
    </citation>
    <scope>NUCLEOTIDE SEQUENCE [LARGE SCALE GENOMIC DNA]</scope>
    <source>
        <strain evidence="2 3">NBRC 105379</strain>
    </source>
</reference>
<dbReference type="EMBL" id="BJYM01000001">
    <property type="protein sequence ID" value="GEN85406.1"/>
    <property type="molecule type" value="Genomic_DNA"/>
</dbReference>
<evidence type="ECO:0000256" key="1">
    <source>
        <dbReference type="SAM" id="Phobius"/>
    </source>
</evidence>
<keyword evidence="3" id="KW-1185">Reference proteome</keyword>
<evidence type="ECO:0000313" key="2">
    <source>
        <dbReference type="EMBL" id="GEN85406.1"/>
    </source>
</evidence>
<sequence>MYNKKAYDEIYFSHIFIIALFYKLGKHKIPATIFDGTSDYIIITVIWYSNILIYQTLRKKYAFAKVPFHAVF</sequence>
<keyword evidence="1" id="KW-1133">Transmembrane helix</keyword>
<dbReference type="AlphaFoldDB" id="A0A511ZD83"/>